<comment type="caution">
    <text evidence="1">The sequence shown here is derived from an EMBL/GenBank/DDBJ whole genome shotgun (WGS) entry which is preliminary data.</text>
</comment>
<name>A0A4S4LIV4_9AGAM</name>
<keyword evidence="2" id="KW-1185">Reference proteome</keyword>
<accession>A0A4S4LIV4</accession>
<evidence type="ECO:0000313" key="2">
    <source>
        <dbReference type="Proteomes" id="UP000308199"/>
    </source>
</evidence>
<protein>
    <submittedName>
        <fullName evidence="1">Uncharacterized protein</fullName>
    </submittedName>
</protein>
<sequence>MHTVRRLRLAIPVHNNHPQPSKAVLTSRQKSTRSARVSPANPAVPHTPTWSVHALIAACPQPTLSAATMAKLHALSALVPPAEGTAAYVRMKGELEEMVRLVEGVRMVDVSAVGRERDVGKEGEEDIPDGRIWPEGEGMVLSSNTRDVEFPDPEVESGSTLLRHAAQTKDGFYVVEADRRKK</sequence>
<organism evidence="1 2">
    <name type="scientific">Phellinidium pouzarii</name>
    <dbReference type="NCBI Taxonomy" id="167371"/>
    <lineage>
        <taxon>Eukaryota</taxon>
        <taxon>Fungi</taxon>
        <taxon>Dikarya</taxon>
        <taxon>Basidiomycota</taxon>
        <taxon>Agaricomycotina</taxon>
        <taxon>Agaricomycetes</taxon>
        <taxon>Hymenochaetales</taxon>
        <taxon>Hymenochaetaceae</taxon>
        <taxon>Phellinidium</taxon>
    </lineage>
</organism>
<reference evidence="1 2" key="1">
    <citation type="submission" date="2019-02" db="EMBL/GenBank/DDBJ databases">
        <title>Genome sequencing of the rare red list fungi Phellinidium pouzarii.</title>
        <authorList>
            <person name="Buettner E."/>
            <person name="Kellner H."/>
        </authorList>
    </citation>
    <scope>NUCLEOTIDE SEQUENCE [LARGE SCALE GENOMIC DNA]</scope>
    <source>
        <strain evidence="1 2">DSM 108285</strain>
    </source>
</reference>
<dbReference type="Proteomes" id="UP000308199">
    <property type="component" value="Unassembled WGS sequence"/>
</dbReference>
<dbReference type="EMBL" id="SGPK01000017">
    <property type="protein sequence ID" value="THH11288.1"/>
    <property type="molecule type" value="Genomic_DNA"/>
</dbReference>
<gene>
    <name evidence="1" type="ORF">EW145_g769</name>
</gene>
<dbReference type="OrthoDB" id="5522061at2759"/>
<proteinExistence type="predicted"/>
<evidence type="ECO:0000313" key="1">
    <source>
        <dbReference type="EMBL" id="THH11288.1"/>
    </source>
</evidence>
<dbReference type="AlphaFoldDB" id="A0A4S4LIV4"/>